<proteinExistence type="predicted"/>
<keyword evidence="3" id="KW-1185">Reference proteome</keyword>
<sequence length="62" mass="7071">MLPHFYSTPPSAYVSSLLPCMLSLYLYSSKKLLHMFSTLGLRSRTTPTNTSLLSLPRRLFAY</sequence>
<evidence type="ECO:0000256" key="1">
    <source>
        <dbReference type="SAM" id="Phobius"/>
    </source>
</evidence>
<keyword evidence="1" id="KW-0812">Transmembrane</keyword>
<protein>
    <submittedName>
        <fullName evidence="2">Uncharacterized protein</fullName>
    </submittedName>
</protein>
<dbReference type="Proteomes" id="UP000076532">
    <property type="component" value="Unassembled WGS sequence"/>
</dbReference>
<evidence type="ECO:0000313" key="2">
    <source>
        <dbReference type="EMBL" id="KZP27929.1"/>
    </source>
</evidence>
<gene>
    <name evidence="2" type="ORF">FIBSPDRAFT_284448</name>
</gene>
<name>A0A166R5J5_9AGAM</name>
<keyword evidence="1" id="KW-1133">Transmembrane helix</keyword>
<feature type="transmembrane region" description="Helical" evidence="1">
    <location>
        <begin position="12"/>
        <end position="28"/>
    </location>
</feature>
<keyword evidence="1" id="KW-0472">Membrane</keyword>
<dbReference type="EMBL" id="KV417506">
    <property type="protein sequence ID" value="KZP27929.1"/>
    <property type="molecule type" value="Genomic_DNA"/>
</dbReference>
<dbReference type="AlphaFoldDB" id="A0A166R5J5"/>
<reference evidence="2 3" key="1">
    <citation type="journal article" date="2016" name="Mol. Biol. Evol.">
        <title>Comparative Genomics of Early-Diverging Mushroom-Forming Fungi Provides Insights into the Origins of Lignocellulose Decay Capabilities.</title>
        <authorList>
            <person name="Nagy L.G."/>
            <person name="Riley R."/>
            <person name="Tritt A."/>
            <person name="Adam C."/>
            <person name="Daum C."/>
            <person name="Floudas D."/>
            <person name="Sun H."/>
            <person name="Yadav J.S."/>
            <person name="Pangilinan J."/>
            <person name="Larsson K.H."/>
            <person name="Matsuura K."/>
            <person name="Barry K."/>
            <person name="Labutti K."/>
            <person name="Kuo R."/>
            <person name="Ohm R.A."/>
            <person name="Bhattacharya S.S."/>
            <person name="Shirouzu T."/>
            <person name="Yoshinaga Y."/>
            <person name="Martin F.M."/>
            <person name="Grigoriev I.V."/>
            <person name="Hibbett D.S."/>
        </authorList>
    </citation>
    <scope>NUCLEOTIDE SEQUENCE [LARGE SCALE GENOMIC DNA]</scope>
    <source>
        <strain evidence="2 3">CBS 109695</strain>
    </source>
</reference>
<accession>A0A166R5J5</accession>
<organism evidence="2 3">
    <name type="scientific">Athelia psychrophila</name>
    <dbReference type="NCBI Taxonomy" id="1759441"/>
    <lineage>
        <taxon>Eukaryota</taxon>
        <taxon>Fungi</taxon>
        <taxon>Dikarya</taxon>
        <taxon>Basidiomycota</taxon>
        <taxon>Agaricomycotina</taxon>
        <taxon>Agaricomycetes</taxon>
        <taxon>Agaricomycetidae</taxon>
        <taxon>Atheliales</taxon>
        <taxon>Atheliaceae</taxon>
        <taxon>Athelia</taxon>
    </lineage>
</organism>
<evidence type="ECO:0000313" key="3">
    <source>
        <dbReference type="Proteomes" id="UP000076532"/>
    </source>
</evidence>